<evidence type="ECO:0000256" key="9">
    <source>
        <dbReference type="ARBA" id="ARBA00023136"/>
    </source>
</evidence>
<evidence type="ECO:0000256" key="1">
    <source>
        <dbReference type="ARBA" id="ARBA00004236"/>
    </source>
</evidence>
<dbReference type="GO" id="GO:0005886">
    <property type="term" value="C:plasma membrane"/>
    <property type="evidence" value="ECO:0007669"/>
    <property type="project" value="UniProtKB-SubCell"/>
</dbReference>
<dbReference type="Gramene" id="mRNA:HanXRQr2_Chr08g0327531">
    <property type="protein sequence ID" value="mRNA:HanXRQr2_Chr08g0327531"/>
    <property type="gene ID" value="HanXRQr2_Chr08g0327531"/>
</dbReference>
<dbReference type="AlphaFoldDB" id="A0A251SVI0"/>
<keyword evidence="9" id="KW-0472">Membrane</keyword>
<evidence type="ECO:0000313" key="12">
    <source>
        <dbReference type="EMBL" id="OTG02877.1"/>
    </source>
</evidence>
<dbReference type="SUPFAM" id="SSF56112">
    <property type="entry name" value="Protein kinase-like (PK-like)"/>
    <property type="match status" value="1"/>
</dbReference>
<comment type="subcellular location">
    <subcellularLocation>
        <location evidence="1">Cell membrane</location>
    </subcellularLocation>
</comment>
<gene>
    <name evidence="12" type="ORF">HannXRQ_Chr13g0417921</name>
    <name evidence="11" type="ORF">HanXRQr2_Chr08g0327531</name>
</gene>
<evidence type="ECO:0000256" key="3">
    <source>
        <dbReference type="ARBA" id="ARBA00022475"/>
    </source>
</evidence>
<dbReference type="PIRSF" id="PIRSF000654">
    <property type="entry name" value="Integrin-linked_kinase"/>
    <property type="match status" value="1"/>
</dbReference>
<dbReference type="PROSITE" id="PS00108">
    <property type="entry name" value="PROTEIN_KINASE_ST"/>
    <property type="match status" value="1"/>
</dbReference>
<dbReference type="Gene3D" id="3.30.200.20">
    <property type="entry name" value="Phosphorylase Kinase, domain 1"/>
    <property type="match status" value="1"/>
</dbReference>
<evidence type="ECO:0000256" key="5">
    <source>
        <dbReference type="ARBA" id="ARBA00022679"/>
    </source>
</evidence>
<keyword evidence="6" id="KW-0547">Nucleotide-binding</keyword>
<dbReference type="InterPro" id="IPR008271">
    <property type="entry name" value="Ser/Thr_kinase_AS"/>
</dbReference>
<evidence type="ECO:0000259" key="10">
    <source>
        <dbReference type="PROSITE" id="PS50011"/>
    </source>
</evidence>
<keyword evidence="5 11" id="KW-0808">Transferase</keyword>
<name>A0A251SVI0_HELAN</name>
<proteinExistence type="inferred from homology"/>
<reference evidence="11 13" key="1">
    <citation type="journal article" date="2017" name="Nature">
        <title>The sunflower genome provides insights into oil metabolism, flowering and Asterid evolution.</title>
        <authorList>
            <person name="Badouin H."/>
            <person name="Gouzy J."/>
            <person name="Grassa C.J."/>
            <person name="Murat F."/>
            <person name="Staton S.E."/>
            <person name="Cottret L."/>
            <person name="Lelandais-Briere C."/>
            <person name="Owens G.L."/>
            <person name="Carrere S."/>
            <person name="Mayjonade B."/>
            <person name="Legrand L."/>
            <person name="Gill N."/>
            <person name="Kane N.C."/>
            <person name="Bowers J.E."/>
            <person name="Hubner S."/>
            <person name="Bellec A."/>
            <person name="Berard A."/>
            <person name="Berges H."/>
            <person name="Blanchet N."/>
            <person name="Boniface M.C."/>
            <person name="Brunel D."/>
            <person name="Catrice O."/>
            <person name="Chaidir N."/>
            <person name="Claudel C."/>
            <person name="Donnadieu C."/>
            <person name="Faraut T."/>
            <person name="Fievet G."/>
            <person name="Helmstetter N."/>
            <person name="King M."/>
            <person name="Knapp S.J."/>
            <person name="Lai Z."/>
            <person name="Le Paslier M.C."/>
            <person name="Lippi Y."/>
            <person name="Lorenzon L."/>
            <person name="Mandel J.R."/>
            <person name="Marage G."/>
            <person name="Marchand G."/>
            <person name="Marquand E."/>
            <person name="Bret-Mestries E."/>
            <person name="Morien E."/>
            <person name="Nambeesan S."/>
            <person name="Nguyen T."/>
            <person name="Pegot-Espagnet P."/>
            <person name="Pouilly N."/>
            <person name="Raftis F."/>
            <person name="Sallet E."/>
            <person name="Schiex T."/>
            <person name="Thomas J."/>
            <person name="Vandecasteele C."/>
            <person name="Vares D."/>
            <person name="Vear F."/>
            <person name="Vautrin S."/>
            <person name="Crespi M."/>
            <person name="Mangin B."/>
            <person name="Burke J.M."/>
            <person name="Salse J."/>
            <person name="Munos S."/>
            <person name="Vincourt P."/>
            <person name="Rieseberg L.H."/>
            <person name="Langlade N.B."/>
        </authorList>
    </citation>
    <scope>NUCLEOTIDE SEQUENCE [LARGE SCALE GENOMIC DNA]</scope>
    <source>
        <strain evidence="13">cv. SF193</strain>
        <tissue evidence="11">Leaves</tissue>
    </source>
</reference>
<keyword evidence="8" id="KW-0067">ATP-binding</keyword>
<accession>A0A251SVI0</accession>
<dbReference type="InterPro" id="IPR050823">
    <property type="entry name" value="Plant_Ser_Thr_Prot_Kinase"/>
</dbReference>
<sequence length="299" mass="33849">MTSTSLSGVVTANQAEVELLGKFIHPNLVKLLGYCWEDQEFLLVYEYMQEGSLENHLFKSSEPLPWETRIKIAMGAAQGLSFLHNTERKVIYRDFKSSNVLLDGEFNAKLSDFGLAKLGPVNGESHVSTMIVGTYGYAAPEYMITGHLYVKSDVYGFGVVMLEMMTGLRVLDPNRPPSQQNLVDWARPSLTDIKKLKGIMDPRLEQHYPSQGVIKAGELIRKCLDVNPNHRPSMEKVVASLEEINAIRMKPKRLKINNGHLMSPHHEQSYGDHRREKCHRSPLHVKQRGGVWVDRSPVQ</sequence>
<dbReference type="InterPro" id="IPR000719">
    <property type="entry name" value="Prot_kinase_dom"/>
</dbReference>
<dbReference type="GO" id="GO:0005524">
    <property type="term" value="F:ATP binding"/>
    <property type="evidence" value="ECO:0007669"/>
    <property type="project" value="UniProtKB-KW"/>
</dbReference>
<keyword evidence="7" id="KW-0418">Kinase</keyword>
<keyword evidence="13" id="KW-1185">Reference proteome</keyword>
<evidence type="ECO:0000256" key="4">
    <source>
        <dbReference type="ARBA" id="ARBA00022527"/>
    </source>
</evidence>
<protein>
    <recommendedName>
        <fullName evidence="10">Protein kinase domain-containing protein</fullName>
    </recommendedName>
</protein>
<keyword evidence="3" id="KW-1003">Cell membrane</keyword>
<comment type="similarity">
    <text evidence="2">Belongs to the protein kinase superfamily. Ser/Thr protein kinase family.</text>
</comment>
<reference evidence="12" key="2">
    <citation type="submission" date="2017-02" db="EMBL/GenBank/DDBJ databases">
        <title>Sunflower complete genome.</title>
        <authorList>
            <person name="Langlade N."/>
            <person name="Munos S."/>
        </authorList>
    </citation>
    <scope>NUCLEOTIDE SEQUENCE [LARGE SCALE GENOMIC DNA]</scope>
    <source>
        <tissue evidence="12">Leaves</tissue>
    </source>
</reference>
<evidence type="ECO:0000313" key="13">
    <source>
        <dbReference type="Proteomes" id="UP000215914"/>
    </source>
</evidence>
<evidence type="ECO:0000313" key="11">
    <source>
        <dbReference type="EMBL" id="KAF5794388.1"/>
    </source>
</evidence>
<organism evidence="12 13">
    <name type="scientific">Helianthus annuus</name>
    <name type="common">Common sunflower</name>
    <dbReference type="NCBI Taxonomy" id="4232"/>
    <lineage>
        <taxon>Eukaryota</taxon>
        <taxon>Viridiplantae</taxon>
        <taxon>Streptophyta</taxon>
        <taxon>Embryophyta</taxon>
        <taxon>Tracheophyta</taxon>
        <taxon>Spermatophyta</taxon>
        <taxon>Magnoliopsida</taxon>
        <taxon>eudicotyledons</taxon>
        <taxon>Gunneridae</taxon>
        <taxon>Pentapetalae</taxon>
        <taxon>asterids</taxon>
        <taxon>campanulids</taxon>
        <taxon>Asterales</taxon>
        <taxon>Asteraceae</taxon>
        <taxon>Asteroideae</taxon>
        <taxon>Heliantheae alliance</taxon>
        <taxon>Heliantheae</taxon>
        <taxon>Helianthus</taxon>
    </lineage>
</organism>
<dbReference type="Gene3D" id="1.10.510.10">
    <property type="entry name" value="Transferase(Phosphotransferase) domain 1"/>
    <property type="match status" value="1"/>
</dbReference>
<dbReference type="Proteomes" id="UP000215914">
    <property type="component" value="Chromosome 13"/>
</dbReference>
<dbReference type="OMA" id="PCANSSI"/>
<dbReference type="InterPro" id="IPR011009">
    <property type="entry name" value="Kinase-like_dom_sf"/>
</dbReference>
<evidence type="ECO:0000256" key="6">
    <source>
        <dbReference type="ARBA" id="ARBA00022741"/>
    </source>
</evidence>
<dbReference type="EMBL" id="MNCJ02000323">
    <property type="protein sequence ID" value="KAF5794388.1"/>
    <property type="molecule type" value="Genomic_DNA"/>
</dbReference>
<dbReference type="PROSITE" id="PS50011">
    <property type="entry name" value="PROTEIN_KINASE_DOM"/>
    <property type="match status" value="1"/>
</dbReference>
<dbReference type="EMBL" id="CM007902">
    <property type="protein sequence ID" value="OTG02877.1"/>
    <property type="molecule type" value="Genomic_DNA"/>
</dbReference>
<evidence type="ECO:0000256" key="8">
    <source>
        <dbReference type="ARBA" id="ARBA00022840"/>
    </source>
</evidence>
<feature type="domain" description="Protein kinase" evidence="10">
    <location>
        <begin position="1"/>
        <end position="244"/>
    </location>
</feature>
<evidence type="ECO:0000256" key="7">
    <source>
        <dbReference type="ARBA" id="ARBA00022777"/>
    </source>
</evidence>
<dbReference type="FunFam" id="1.10.510.10:FF:000032">
    <property type="entry name" value="Serine/threonine-protein kinase PBS1"/>
    <property type="match status" value="1"/>
</dbReference>
<reference evidence="11" key="3">
    <citation type="submission" date="2020-06" db="EMBL/GenBank/DDBJ databases">
        <title>Helianthus annuus Genome sequencing and assembly Release 2.</title>
        <authorList>
            <person name="Gouzy J."/>
            <person name="Langlade N."/>
            <person name="Munos S."/>
        </authorList>
    </citation>
    <scope>NUCLEOTIDE SEQUENCE</scope>
    <source>
        <tissue evidence="11">Leaves</tissue>
    </source>
</reference>
<dbReference type="PANTHER" id="PTHR45621">
    <property type="entry name" value="OS01G0588500 PROTEIN-RELATED"/>
    <property type="match status" value="1"/>
</dbReference>
<dbReference type="GO" id="GO:0004674">
    <property type="term" value="F:protein serine/threonine kinase activity"/>
    <property type="evidence" value="ECO:0007669"/>
    <property type="project" value="UniProtKB-KW"/>
</dbReference>
<keyword evidence="4" id="KW-0723">Serine/threonine-protein kinase</keyword>
<evidence type="ECO:0000256" key="2">
    <source>
        <dbReference type="ARBA" id="ARBA00008684"/>
    </source>
</evidence>
<dbReference type="Pfam" id="PF00069">
    <property type="entry name" value="Pkinase"/>
    <property type="match status" value="1"/>
</dbReference>
<dbReference type="InParanoid" id="A0A251SVI0"/>